<dbReference type="AlphaFoldDB" id="S3BPN1"/>
<dbReference type="OrthoDB" id="15893at2759"/>
<keyword evidence="2" id="KW-1185">Reference proteome</keyword>
<dbReference type="OMA" id="NPGADMD"/>
<dbReference type="PANTHER" id="PTHR28015">
    <property type="entry name" value="ATP SYNTHASE ASSEMBLY FACTOR FMC1, MITOCHONDRIAL"/>
    <property type="match status" value="1"/>
</dbReference>
<dbReference type="Pfam" id="PF13233">
    <property type="entry name" value="Complex1_LYR_2"/>
    <property type="match status" value="1"/>
</dbReference>
<proteinExistence type="predicted"/>
<name>S3BPN1_OPHP1</name>
<dbReference type="GO" id="GO:0033615">
    <property type="term" value="P:mitochondrial proton-transporting ATP synthase complex assembly"/>
    <property type="evidence" value="ECO:0007669"/>
    <property type="project" value="InterPro"/>
</dbReference>
<accession>S3BPN1</accession>
<dbReference type="EMBL" id="KE148169">
    <property type="protein sequence ID" value="EPE03234.1"/>
    <property type="molecule type" value="Genomic_DNA"/>
</dbReference>
<gene>
    <name evidence="1" type="ORF">F503_01972</name>
</gene>
<dbReference type="GO" id="GO:0005759">
    <property type="term" value="C:mitochondrial matrix"/>
    <property type="evidence" value="ECO:0007669"/>
    <property type="project" value="TreeGrafter"/>
</dbReference>
<dbReference type="Proteomes" id="UP000016923">
    <property type="component" value="Unassembled WGS sequence"/>
</dbReference>
<dbReference type="InterPro" id="IPR039196">
    <property type="entry name" value="Fmc1"/>
</dbReference>
<reference evidence="1 2" key="1">
    <citation type="journal article" date="2013" name="BMC Genomics">
        <title>The genome and transcriptome of the pine saprophyte Ophiostoma piceae, and a comparison with the bark beetle-associated pine pathogen Grosmannia clavigera.</title>
        <authorList>
            <person name="Haridas S."/>
            <person name="Wang Y."/>
            <person name="Lim L."/>
            <person name="Massoumi Alamouti S."/>
            <person name="Jackman S."/>
            <person name="Docking R."/>
            <person name="Robertson G."/>
            <person name="Birol I."/>
            <person name="Bohlmann J."/>
            <person name="Breuil C."/>
        </authorList>
    </citation>
    <scope>NUCLEOTIDE SEQUENCE [LARGE SCALE GENOMIC DNA]</scope>
    <source>
        <strain evidence="1 2">UAMH 11346</strain>
    </source>
</reference>
<organism evidence="1 2">
    <name type="scientific">Ophiostoma piceae (strain UAMH 11346)</name>
    <name type="common">Sap stain fungus</name>
    <dbReference type="NCBI Taxonomy" id="1262450"/>
    <lineage>
        <taxon>Eukaryota</taxon>
        <taxon>Fungi</taxon>
        <taxon>Dikarya</taxon>
        <taxon>Ascomycota</taxon>
        <taxon>Pezizomycotina</taxon>
        <taxon>Sordariomycetes</taxon>
        <taxon>Sordariomycetidae</taxon>
        <taxon>Ophiostomatales</taxon>
        <taxon>Ophiostomataceae</taxon>
        <taxon>Ophiostoma</taxon>
    </lineage>
</organism>
<dbReference type="VEuPathDB" id="FungiDB:F503_01972"/>
<sequence>MATPTKLRSMYRAFLRELHPRHLLTTQRSPLHAQLRSEFEPSSENAVKNASSSTSVFHGEQYLTYLQAQRTYSTLLERYNPNLSGNLDEKERIRLTARRVGMNLPVDYESDDVKASEGSGRK</sequence>
<dbReference type="STRING" id="1262450.S3BPN1"/>
<protein>
    <submittedName>
        <fullName evidence="1">Ras guanyl-nucleotide exchange factor</fullName>
    </submittedName>
</protein>
<dbReference type="PANTHER" id="PTHR28015:SF1">
    <property type="entry name" value="ATP SYNTHASE ASSEMBLY FACTOR FMC1, MITOCHONDRIAL"/>
    <property type="match status" value="1"/>
</dbReference>
<evidence type="ECO:0000313" key="1">
    <source>
        <dbReference type="EMBL" id="EPE03234.1"/>
    </source>
</evidence>
<dbReference type="eggNOG" id="ENOG502SD6J">
    <property type="taxonomic scope" value="Eukaryota"/>
</dbReference>
<evidence type="ECO:0000313" key="2">
    <source>
        <dbReference type="Proteomes" id="UP000016923"/>
    </source>
</evidence>
<dbReference type="HOGENOM" id="CLU_128881_0_0_1"/>